<evidence type="ECO:0000313" key="1">
    <source>
        <dbReference type="EMBL" id="NGO75542.1"/>
    </source>
</evidence>
<dbReference type="PANTHER" id="PTHR30348:SF13">
    <property type="entry name" value="UPF0759 PROTEIN YUNF"/>
    <property type="match status" value="1"/>
</dbReference>
<organism evidence="1 2">
    <name type="scientific">Streptomyces mesophilus</name>
    <dbReference type="NCBI Taxonomy" id="1775132"/>
    <lineage>
        <taxon>Bacteria</taxon>
        <taxon>Bacillati</taxon>
        <taxon>Actinomycetota</taxon>
        <taxon>Actinomycetes</taxon>
        <taxon>Kitasatosporales</taxon>
        <taxon>Streptomycetaceae</taxon>
        <taxon>Streptomyces</taxon>
    </lineage>
</organism>
<comment type="caution">
    <text evidence="1">The sequence shown here is derived from an EMBL/GenBank/DDBJ whole genome shotgun (WGS) entry which is preliminary data.</text>
</comment>
<dbReference type="AlphaFoldDB" id="A0A6G4XED8"/>
<dbReference type="SUPFAM" id="SSF117396">
    <property type="entry name" value="TM1631-like"/>
    <property type="match status" value="1"/>
</dbReference>
<evidence type="ECO:0000313" key="2">
    <source>
        <dbReference type="Proteomes" id="UP000481109"/>
    </source>
</evidence>
<dbReference type="EMBL" id="JAAKZW010000016">
    <property type="protein sequence ID" value="NGO75542.1"/>
    <property type="molecule type" value="Genomic_DNA"/>
</dbReference>
<dbReference type="Gene3D" id="3.20.20.410">
    <property type="entry name" value="Protein of unknown function UPF0759"/>
    <property type="match status" value="1"/>
</dbReference>
<keyword evidence="2" id="KW-1185">Reference proteome</keyword>
<gene>
    <name evidence="1" type="ORF">G6045_07595</name>
</gene>
<reference evidence="1 2" key="1">
    <citation type="submission" date="2020-02" db="EMBL/GenBank/DDBJ databases">
        <title>Whole-genome analyses of novel actinobacteria.</title>
        <authorList>
            <person name="Sahin N."/>
            <person name="Tokatli A."/>
        </authorList>
    </citation>
    <scope>NUCLEOTIDE SEQUENCE [LARGE SCALE GENOMIC DNA]</scope>
    <source>
        <strain evidence="1 2">YC504</strain>
    </source>
</reference>
<name>A0A6G4XED8_9ACTN</name>
<accession>A0A6G4XED8</accession>
<dbReference type="PANTHER" id="PTHR30348">
    <property type="entry name" value="UNCHARACTERIZED PROTEIN YECE"/>
    <property type="match status" value="1"/>
</dbReference>
<dbReference type="Pfam" id="PF01904">
    <property type="entry name" value="DUF72"/>
    <property type="match status" value="1"/>
</dbReference>
<dbReference type="InterPro" id="IPR002763">
    <property type="entry name" value="DUF72"/>
</dbReference>
<dbReference type="Proteomes" id="UP000481109">
    <property type="component" value="Unassembled WGS sequence"/>
</dbReference>
<sequence length="282" mass="31383">MRVGTCSWTDPALVSSGWYPTGSRDAEGRLRFYATQFTVVESDSTYYALPSARNSRLWVERTPPGFTFDIKAFAPFTGHSVPVRALPADLRPAGPPGRRLRAGDLPADTMAELWRRFHAGIEPLRAAGRLGCVLFQFPPWFVPGADAVERILRCAELCRAPIAVELRHPGWYEPEAYALVTDVLARHRIAFAGVDAPGLLPEVRATSPQLSVVRFHGRSAHWGRGSKEDRYRHTYERHELEEWVPRIRILAKESAAVHVLFNNCCADASVKAAAAMGELLHS</sequence>
<proteinExistence type="predicted"/>
<protein>
    <submittedName>
        <fullName evidence="1">DUF72 domain-containing protein</fullName>
    </submittedName>
</protein>
<dbReference type="InterPro" id="IPR036520">
    <property type="entry name" value="UPF0759_sf"/>
</dbReference>